<reference evidence="1 2" key="1">
    <citation type="submission" date="2015-01" db="EMBL/GenBank/DDBJ databases">
        <title>Evolution of Trichinella species and genotypes.</title>
        <authorList>
            <person name="Korhonen P.K."/>
            <person name="Edoardo P."/>
            <person name="Giuseppe L.R."/>
            <person name="Gasser R.B."/>
        </authorList>
    </citation>
    <scope>NUCLEOTIDE SEQUENCE [LARGE SCALE GENOMIC DNA]</scope>
    <source>
        <strain evidence="1">ISS141</strain>
    </source>
</reference>
<accession>A0A0V0XN41</accession>
<sequence length="98" mass="11195">MAPSRTLQELRMITEVEIEIGRAFEFQYNTRIPEQKYQHSVCGKLSYTFLTTVYQVGTADYKTRNLNIRATALNKNDAYLLEKSYSKCAPCSISAAET</sequence>
<gene>
    <name evidence="1" type="ORF">T4E_4423</name>
</gene>
<evidence type="ECO:0000313" key="1">
    <source>
        <dbReference type="EMBL" id="KRX89380.1"/>
    </source>
</evidence>
<name>A0A0V0XN41_TRIPS</name>
<protein>
    <submittedName>
        <fullName evidence="1">Uncharacterized protein</fullName>
    </submittedName>
</protein>
<evidence type="ECO:0000313" key="2">
    <source>
        <dbReference type="Proteomes" id="UP000054815"/>
    </source>
</evidence>
<organism evidence="1 2">
    <name type="scientific">Trichinella pseudospiralis</name>
    <name type="common">Parasitic roundworm</name>
    <dbReference type="NCBI Taxonomy" id="6337"/>
    <lineage>
        <taxon>Eukaryota</taxon>
        <taxon>Metazoa</taxon>
        <taxon>Ecdysozoa</taxon>
        <taxon>Nematoda</taxon>
        <taxon>Enoplea</taxon>
        <taxon>Dorylaimia</taxon>
        <taxon>Trichinellida</taxon>
        <taxon>Trichinellidae</taxon>
        <taxon>Trichinella</taxon>
    </lineage>
</organism>
<dbReference type="Proteomes" id="UP000054815">
    <property type="component" value="Unassembled WGS sequence"/>
</dbReference>
<dbReference type="EMBL" id="JYDU01000200">
    <property type="protein sequence ID" value="KRX89380.1"/>
    <property type="molecule type" value="Genomic_DNA"/>
</dbReference>
<proteinExistence type="predicted"/>
<comment type="caution">
    <text evidence="1">The sequence shown here is derived from an EMBL/GenBank/DDBJ whole genome shotgun (WGS) entry which is preliminary data.</text>
</comment>
<dbReference type="AlphaFoldDB" id="A0A0V0XN41"/>